<dbReference type="STRING" id="56646.A0A2L2TZP5"/>
<dbReference type="EMBL" id="LN649231">
    <property type="protein sequence ID" value="CEI67930.1"/>
    <property type="molecule type" value="Genomic_DNA"/>
</dbReference>
<sequence length="277" mass="31899">MSTSSNPQHQSCIQSTPNYHLVYRGIMDPPTIRYSPKEISAILLDFYTFLTTLHFDPQYLKTPPPEGWSGLDPFLNHAARSDEDGEVIKQIPYFDDREFVYWVHCKSRLIDYRNIPQKEFSFIMDWRVRVDNELWSKRRDTIIDLHDVSPLALDHETGGIHLWLNVGDGEITDEENKFQQSDPMDIKEYFNGLKEAYRNLALIPCPGRVTIEVLHPVDELPEGKTITEGEVIAQKHISGSFIGNLGGPMLLKKDEAFRPVDQLMEKLPEGRLGWEGD</sequence>
<proteinExistence type="predicted"/>
<accession>A0A2L2TZP5</accession>
<reference evidence="2" key="1">
    <citation type="submission" date="2014-10" db="EMBL/GenBank/DDBJ databases">
        <authorList>
            <person name="King R."/>
        </authorList>
    </citation>
    <scope>NUCLEOTIDE SEQUENCE [LARGE SCALE GENOMIC DNA]</scope>
    <source>
        <strain evidence="2">A3/5</strain>
    </source>
</reference>
<dbReference type="Proteomes" id="UP000245910">
    <property type="component" value="Chromosome III"/>
</dbReference>
<protein>
    <submittedName>
        <fullName evidence="1">Uncharacterized protein</fullName>
    </submittedName>
</protein>
<dbReference type="AlphaFoldDB" id="A0A2L2TZP5"/>
<evidence type="ECO:0000313" key="1">
    <source>
        <dbReference type="EMBL" id="CEI67930.1"/>
    </source>
</evidence>
<name>A0A2L2TZP5_9HYPO</name>
<organism evidence="1 2">
    <name type="scientific">Fusarium venenatum</name>
    <dbReference type="NCBI Taxonomy" id="56646"/>
    <lineage>
        <taxon>Eukaryota</taxon>
        <taxon>Fungi</taxon>
        <taxon>Dikarya</taxon>
        <taxon>Ascomycota</taxon>
        <taxon>Pezizomycotina</taxon>
        <taxon>Sordariomycetes</taxon>
        <taxon>Hypocreomycetidae</taxon>
        <taxon>Hypocreales</taxon>
        <taxon>Nectriaceae</taxon>
        <taxon>Fusarium</taxon>
    </lineage>
</organism>
<evidence type="ECO:0000313" key="2">
    <source>
        <dbReference type="Proteomes" id="UP000245910"/>
    </source>
</evidence>
<keyword evidence="2" id="KW-1185">Reference proteome</keyword>